<accession>C4GA10</accession>
<dbReference type="EMBL" id="ACIP02000001">
    <property type="protein sequence ID" value="EEP29457.1"/>
    <property type="molecule type" value="Genomic_DNA"/>
</dbReference>
<comment type="caution">
    <text evidence="1">The sequence shown here is derived from an EMBL/GenBank/DDBJ whole genome shotgun (WGS) entry which is preliminary data.</text>
</comment>
<organism evidence="1 2">
    <name type="scientific">Shuttleworthella satelles DSM 14600</name>
    <dbReference type="NCBI Taxonomy" id="626523"/>
    <lineage>
        <taxon>Bacteria</taxon>
        <taxon>Bacillati</taxon>
        <taxon>Bacillota</taxon>
        <taxon>Clostridia</taxon>
        <taxon>Lachnospirales</taxon>
        <taxon>Lachnospiraceae</taxon>
        <taxon>Shuttleworthella</taxon>
    </lineage>
</organism>
<keyword evidence="2" id="KW-1185">Reference proteome</keyword>
<dbReference type="HOGENOM" id="CLU_3173167_0_0_9"/>
<dbReference type="AlphaFoldDB" id="C4GA10"/>
<reference evidence="1" key="1">
    <citation type="submission" date="2009-04" db="EMBL/GenBank/DDBJ databases">
        <authorList>
            <person name="Weinstock G."/>
            <person name="Sodergren E."/>
            <person name="Clifton S."/>
            <person name="Fulton L."/>
            <person name="Fulton B."/>
            <person name="Courtney L."/>
            <person name="Fronick C."/>
            <person name="Harrison M."/>
            <person name="Strong C."/>
            <person name="Farmer C."/>
            <person name="Delahaunty K."/>
            <person name="Markovic C."/>
            <person name="Hall O."/>
            <person name="Minx P."/>
            <person name="Tomlinson C."/>
            <person name="Mitreva M."/>
            <person name="Nelson J."/>
            <person name="Hou S."/>
            <person name="Wollam A."/>
            <person name="Pepin K.H."/>
            <person name="Johnson M."/>
            <person name="Bhonagiri V."/>
            <person name="Nash W.E."/>
            <person name="Warren W."/>
            <person name="Chinwalla A."/>
            <person name="Mardis E.R."/>
            <person name="Wilson R.K."/>
        </authorList>
    </citation>
    <scope>NUCLEOTIDE SEQUENCE [LARGE SCALE GENOMIC DNA]</scope>
    <source>
        <strain evidence="1">DSM 14600</strain>
    </source>
</reference>
<evidence type="ECO:0000313" key="1">
    <source>
        <dbReference type="EMBL" id="EEP29457.1"/>
    </source>
</evidence>
<protein>
    <submittedName>
        <fullName evidence="1">Uncharacterized protein</fullName>
    </submittedName>
</protein>
<sequence>MLLAAASHNLQQDDNRALAGRFCPAGALLLFFSCSRRKFLYLLSVYA</sequence>
<gene>
    <name evidence="1" type="ORF">GCWU000342_00815</name>
</gene>
<evidence type="ECO:0000313" key="2">
    <source>
        <dbReference type="Proteomes" id="UP000003494"/>
    </source>
</evidence>
<name>C4GA10_9FIRM</name>
<dbReference type="Proteomes" id="UP000003494">
    <property type="component" value="Unassembled WGS sequence"/>
</dbReference>
<proteinExistence type="predicted"/>